<dbReference type="InterPro" id="IPR008523">
    <property type="entry name" value="DUF805"/>
</dbReference>
<reference evidence="2 3" key="1">
    <citation type="submission" date="2018-08" db="EMBL/GenBank/DDBJ databases">
        <title>Neisseria animalis ATCC 49930 complete genome.</title>
        <authorList>
            <person name="Veseli I.A."/>
            <person name="Mascarenhas dos Santos A.C."/>
            <person name="Buttler R."/>
            <person name="Pombert J.-F."/>
        </authorList>
    </citation>
    <scope>NUCLEOTIDE SEQUENCE [LARGE SCALE GENOMIC DNA]</scope>
    <source>
        <strain evidence="2 3">ATCC 49930</strain>
    </source>
</reference>
<keyword evidence="1" id="KW-0472">Membrane</keyword>
<dbReference type="PANTHER" id="PTHR34980:SF2">
    <property type="entry name" value="INNER MEMBRANE PROTEIN YHAH-RELATED"/>
    <property type="match status" value="1"/>
</dbReference>
<feature type="transmembrane region" description="Helical" evidence="1">
    <location>
        <begin position="177"/>
        <end position="197"/>
    </location>
</feature>
<dbReference type="AlphaFoldDB" id="A0A5P3MSE7"/>
<proteinExistence type="predicted"/>
<dbReference type="PANTHER" id="PTHR34980">
    <property type="entry name" value="INNER MEMBRANE PROTEIN-RELATED-RELATED"/>
    <property type="match status" value="1"/>
</dbReference>
<name>A0A5P3MSE7_NEIAN</name>
<keyword evidence="1" id="KW-1133">Transmembrane helix</keyword>
<gene>
    <name evidence="2" type="ORF">D0T90_08195</name>
</gene>
<dbReference type="KEGG" id="naq:D0T90_08195"/>
<keyword evidence="1" id="KW-0812">Transmembrane</keyword>
<feature type="transmembrane region" description="Helical" evidence="1">
    <location>
        <begin position="145"/>
        <end position="165"/>
    </location>
</feature>
<dbReference type="Proteomes" id="UP000325536">
    <property type="component" value="Chromosome"/>
</dbReference>
<dbReference type="OrthoDB" id="9812349at2"/>
<sequence length="213" mass="23993">MKGQILDFSVQSNSGVITAEDGKRYTFNGSEWKEQGVPGKGIRVDFDVDENGNAIGVYKALGVIKQPKAASQSLQKVTEALDDKSIGEMSVIESFLYSLTKRYADFSGRSTKKEFWIFQLIYFVIYLIISLLIMISYNISEGLGNIMNIICTIVVLGFIIPTLAVSIRRLHDINKSGWMYLLVLIPLIGWIWLIILYCKDSYPEDNQWGAVQS</sequence>
<evidence type="ECO:0000313" key="3">
    <source>
        <dbReference type="Proteomes" id="UP000325536"/>
    </source>
</evidence>
<dbReference type="GO" id="GO:0005886">
    <property type="term" value="C:plasma membrane"/>
    <property type="evidence" value="ECO:0007669"/>
    <property type="project" value="TreeGrafter"/>
</dbReference>
<evidence type="ECO:0000256" key="1">
    <source>
        <dbReference type="SAM" id="Phobius"/>
    </source>
</evidence>
<organism evidence="2 3">
    <name type="scientific">Neisseria animalis</name>
    <dbReference type="NCBI Taxonomy" id="492"/>
    <lineage>
        <taxon>Bacteria</taxon>
        <taxon>Pseudomonadati</taxon>
        <taxon>Pseudomonadota</taxon>
        <taxon>Betaproteobacteria</taxon>
        <taxon>Neisseriales</taxon>
        <taxon>Neisseriaceae</taxon>
        <taxon>Neisseria</taxon>
    </lineage>
</organism>
<evidence type="ECO:0000313" key="2">
    <source>
        <dbReference type="EMBL" id="QEY24448.1"/>
    </source>
</evidence>
<accession>A0A5P3MSE7</accession>
<dbReference type="Pfam" id="PF05656">
    <property type="entry name" value="DUF805"/>
    <property type="match status" value="1"/>
</dbReference>
<feature type="transmembrane region" description="Helical" evidence="1">
    <location>
        <begin position="115"/>
        <end position="139"/>
    </location>
</feature>
<keyword evidence="3" id="KW-1185">Reference proteome</keyword>
<dbReference type="EMBL" id="CP031699">
    <property type="protein sequence ID" value="QEY24448.1"/>
    <property type="molecule type" value="Genomic_DNA"/>
</dbReference>
<dbReference type="RefSeq" id="WP_123795977.1">
    <property type="nucleotide sequence ID" value="NZ_CP031699.1"/>
</dbReference>
<protein>
    <submittedName>
        <fullName evidence="2">DUF805 domain-containing protein</fullName>
    </submittedName>
</protein>